<comment type="caution">
    <text evidence="5">The sequence shown here is derived from an EMBL/GenBank/DDBJ whole genome shotgun (WGS) entry which is preliminary data.</text>
</comment>
<organism evidence="5 6">
    <name type="scientific">Diploptera punctata</name>
    <name type="common">Pacific beetle cockroach</name>
    <dbReference type="NCBI Taxonomy" id="6984"/>
    <lineage>
        <taxon>Eukaryota</taxon>
        <taxon>Metazoa</taxon>
        <taxon>Ecdysozoa</taxon>
        <taxon>Arthropoda</taxon>
        <taxon>Hexapoda</taxon>
        <taxon>Insecta</taxon>
        <taxon>Pterygota</taxon>
        <taxon>Neoptera</taxon>
        <taxon>Polyneoptera</taxon>
        <taxon>Dictyoptera</taxon>
        <taxon>Blattodea</taxon>
        <taxon>Blaberoidea</taxon>
        <taxon>Blaberidae</taxon>
        <taxon>Diplopterinae</taxon>
        <taxon>Diploptera</taxon>
    </lineage>
</organism>
<feature type="signal peptide" evidence="4">
    <location>
        <begin position="1"/>
        <end position="19"/>
    </location>
</feature>
<comment type="similarity">
    <text evidence="3">Belongs to the TO family.</text>
</comment>
<dbReference type="FunFam" id="3.15.10.30:FF:000001">
    <property type="entry name" value="Takeout-like protein 1"/>
    <property type="match status" value="1"/>
</dbReference>
<dbReference type="Pfam" id="PF06585">
    <property type="entry name" value="JHBP"/>
    <property type="match status" value="1"/>
</dbReference>
<proteinExistence type="inferred from homology"/>
<protein>
    <recommendedName>
        <fullName evidence="7">Takeout</fullName>
    </recommendedName>
</protein>
<keyword evidence="6" id="KW-1185">Reference proteome</keyword>
<dbReference type="GO" id="GO:0005615">
    <property type="term" value="C:extracellular space"/>
    <property type="evidence" value="ECO:0007669"/>
    <property type="project" value="TreeGrafter"/>
</dbReference>
<feature type="chain" id="PRO_5042123055" description="Takeout" evidence="4">
    <location>
        <begin position="20"/>
        <end position="251"/>
    </location>
</feature>
<dbReference type="Gene3D" id="3.15.10.30">
    <property type="entry name" value="Haemolymph juvenile hormone binding protein"/>
    <property type="match status" value="1"/>
</dbReference>
<evidence type="ECO:0000313" key="6">
    <source>
        <dbReference type="Proteomes" id="UP001233999"/>
    </source>
</evidence>
<reference evidence="5" key="1">
    <citation type="journal article" date="2023" name="IScience">
        <title>Live-bearing cockroach genome reveals convergent evolutionary mechanisms linked to viviparity in insects and beyond.</title>
        <authorList>
            <person name="Fouks B."/>
            <person name="Harrison M.C."/>
            <person name="Mikhailova A.A."/>
            <person name="Marchal E."/>
            <person name="English S."/>
            <person name="Carruthers M."/>
            <person name="Jennings E.C."/>
            <person name="Chiamaka E.L."/>
            <person name="Frigard R.A."/>
            <person name="Pippel M."/>
            <person name="Attardo G.M."/>
            <person name="Benoit J.B."/>
            <person name="Bornberg-Bauer E."/>
            <person name="Tobe S.S."/>
        </authorList>
    </citation>
    <scope>NUCLEOTIDE SEQUENCE</scope>
    <source>
        <strain evidence="5">Stay&amp;Tobe</strain>
    </source>
</reference>
<evidence type="ECO:0000256" key="3">
    <source>
        <dbReference type="ARBA" id="ARBA00060902"/>
    </source>
</evidence>
<dbReference type="Proteomes" id="UP001233999">
    <property type="component" value="Unassembled WGS sequence"/>
</dbReference>
<keyword evidence="1 4" id="KW-0732">Signal</keyword>
<accession>A0AAD7ZB40</accession>
<evidence type="ECO:0000256" key="2">
    <source>
        <dbReference type="ARBA" id="ARBA00023108"/>
    </source>
</evidence>
<dbReference type="PANTHER" id="PTHR11008:SF32">
    <property type="entry name" value="CIRCADIAN CLOCK-CONTROLLED PROTEIN DAYWAKE-RELATED"/>
    <property type="match status" value="1"/>
</dbReference>
<dbReference type="AlphaFoldDB" id="A0AAD7ZB40"/>
<evidence type="ECO:0000313" key="5">
    <source>
        <dbReference type="EMBL" id="KAJ9577445.1"/>
    </source>
</evidence>
<dbReference type="EMBL" id="JASPKZ010009357">
    <property type="protein sequence ID" value="KAJ9577445.1"/>
    <property type="molecule type" value="Genomic_DNA"/>
</dbReference>
<dbReference type="PANTHER" id="PTHR11008">
    <property type="entry name" value="PROTEIN TAKEOUT-LIKE PROTEIN"/>
    <property type="match status" value="1"/>
</dbReference>
<dbReference type="SMART" id="SM00700">
    <property type="entry name" value="JHBP"/>
    <property type="match status" value="1"/>
</dbReference>
<evidence type="ECO:0008006" key="7">
    <source>
        <dbReference type="Google" id="ProtNLM"/>
    </source>
</evidence>
<dbReference type="InterPro" id="IPR038606">
    <property type="entry name" value="To_sf"/>
</dbReference>
<reference evidence="5" key="2">
    <citation type="submission" date="2023-05" db="EMBL/GenBank/DDBJ databases">
        <authorList>
            <person name="Fouks B."/>
        </authorList>
    </citation>
    <scope>NUCLEOTIDE SEQUENCE</scope>
    <source>
        <strain evidence="5">Stay&amp;Tobe</strain>
        <tissue evidence="5">Testes</tissue>
    </source>
</reference>
<evidence type="ECO:0000256" key="4">
    <source>
        <dbReference type="SAM" id="SignalP"/>
    </source>
</evidence>
<gene>
    <name evidence="5" type="ORF">L9F63_005946</name>
</gene>
<name>A0AAD7ZB40_DIPPU</name>
<dbReference type="InterPro" id="IPR010562">
    <property type="entry name" value="Haemolymph_juvenile_hormone-bd"/>
</dbReference>
<dbReference type="GO" id="GO:0007623">
    <property type="term" value="P:circadian rhythm"/>
    <property type="evidence" value="ECO:0007669"/>
    <property type="project" value="UniProtKB-ARBA"/>
</dbReference>
<sequence>MKQLTALYLLALCLEFSHSLKLPDYITPCHRYDPNINACALKSARETIPHVINGDPKYKVPPLDPVLIKELVVSQGSSSVGLTLAARDAYLRGVKDVEIRDLDFNFKDQTVYFEWYFPKLQIDCIYNVTGRVLLLPIEGYGNGTISLNKVRSNYTYDWEIIKKKDGKEYVTVTKAHLTFDPEKFQIHLENLFNGNKLLGDNMNRFMNENWRDILKDVGPAVAEAVGEYIRLVLNSIYKSVPYEDVFIFDPV</sequence>
<keyword evidence="2" id="KW-0090">Biological rhythms</keyword>
<evidence type="ECO:0000256" key="1">
    <source>
        <dbReference type="ARBA" id="ARBA00022729"/>
    </source>
</evidence>